<comment type="caution">
    <text evidence="2">The sequence shown here is derived from an EMBL/GenBank/DDBJ whole genome shotgun (WGS) entry which is preliminary data.</text>
</comment>
<feature type="non-terminal residue" evidence="2">
    <location>
        <position position="407"/>
    </location>
</feature>
<organism evidence="2 3">
    <name type="scientific">Polarella glacialis</name>
    <name type="common">Dinoflagellate</name>
    <dbReference type="NCBI Taxonomy" id="89957"/>
    <lineage>
        <taxon>Eukaryota</taxon>
        <taxon>Sar</taxon>
        <taxon>Alveolata</taxon>
        <taxon>Dinophyceae</taxon>
        <taxon>Suessiales</taxon>
        <taxon>Suessiaceae</taxon>
        <taxon>Polarella</taxon>
    </lineage>
</organism>
<gene>
    <name evidence="2" type="ORF">PGLA2088_LOCUS40501</name>
</gene>
<dbReference type="AlphaFoldDB" id="A0A813KYY5"/>
<evidence type="ECO:0000313" key="2">
    <source>
        <dbReference type="EMBL" id="CAE8719199.1"/>
    </source>
</evidence>
<name>A0A813KYY5_POLGL</name>
<dbReference type="PANTHER" id="PTHR36492:SF2">
    <property type="entry name" value="[ACYL-CARRIER-PROTEIN] PHOSPHODIESTERASE PPTH"/>
    <property type="match status" value="1"/>
</dbReference>
<feature type="compositionally biased region" description="Gly residues" evidence="1">
    <location>
        <begin position="33"/>
        <end position="44"/>
    </location>
</feature>
<feature type="non-terminal residue" evidence="2">
    <location>
        <position position="1"/>
    </location>
</feature>
<dbReference type="Proteomes" id="UP000626109">
    <property type="component" value="Unassembled WGS sequence"/>
</dbReference>
<protein>
    <submittedName>
        <fullName evidence="2">Uncharacterized protein</fullName>
    </submittedName>
</protein>
<dbReference type="InterPro" id="IPR029052">
    <property type="entry name" value="Metallo-depent_PP-like"/>
</dbReference>
<dbReference type="SUPFAM" id="SSF56300">
    <property type="entry name" value="Metallo-dependent phosphatases"/>
    <property type="match status" value="1"/>
</dbReference>
<dbReference type="PANTHER" id="PTHR36492">
    <property type="match status" value="1"/>
</dbReference>
<dbReference type="InterPro" id="IPR052963">
    <property type="entry name" value="Pantetheine_PDE"/>
</dbReference>
<evidence type="ECO:0000256" key="1">
    <source>
        <dbReference type="SAM" id="MobiDB-lite"/>
    </source>
</evidence>
<feature type="region of interest" description="Disordered" evidence="1">
    <location>
        <begin position="33"/>
        <end position="54"/>
    </location>
</feature>
<sequence length="407" mass="45812">SFGGGMAWRMDYGWGWGGPWDMSWNMGKGFGKGQGKGYGKGGSGSKPKPPTLPDTVVIDETQRYTGTVTIYNKFKGFGFVELAQKEVVPGDKESNGKCGAADRPWSSASLRRRLFGGEDSQLTLEEVRFCVRKSKCPPDRSCVWNRKWLQERFVGERGYDLVRLREALELFSVKGALIFNFHFCQGSPPDSLAKLRALHEAGGPDVLIVPLLSWYSSSWDREPELPWEPDVDMPWMDFRACSWPQELTNEVRAREGDFKFGQEGTSRGISEVFAAVNEPWLSLISCRRDPSQQVVISFSHFLPRQEIFAEKRFLIESRLPKVSGSEALEEQVKRLKSDIHVFGHTHLTVDHVVDGQRFVQWALGSPSEQKSGVSRAVSQTGMLVLFDGAAEPGVVPQQETFWGNYFR</sequence>
<evidence type="ECO:0000313" key="3">
    <source>
        <dbReference type="Proteomes" id="UP000626109"/>
    </source>
</evidence>
<accession>A0A813KYY5</accession>
<dbReference type="CDD" id="cd00838">
    <property type="entry name" value="MPP_superfamily"/>
    <property type="match status" value="1"/>
</dbReference>
<reference evidence="2" key="1">
    <citation type="submission" date="2021-02" db="EMBL/GenBank/DDBJ databases">
        <authorList>
            <person name="Dougan E. K."/>
            <person name="Rhodes N."/>
            <person name="Thang M."/>
            <person name="Chan C."/>
        </authorList>
    </citation>
    <scope>NUCLEOTIDE SEQUENCE</scope>
</reference>
<dbReference type="EMBL" id="CAJNNW010033495">
    <property type="protein sequence ID" value="CAE8719199.1"/>
    <property type="molecule type" value="Genomic_DNA"/>
</dbReference>
<proteinExistence type="predicted"/>